<dbReference type="Proteomes" id="UP000244338">
    <property type="component" value="Unassembled WGS sequence"/>
</dbReference>
<accession>A0A2R6Y0Q6</accession>
<name>A0A2R6Y0Q6_9BACL</name>
<protein>
    <submittedName>
        <fullName evidence="1">Uncharacterized protein</fullName>
    </submittedName>
</protein>
<evidence type="ECO:0000313" key="2">
    <source>
        <dbReference type="Proteomes" id="UP000244338"/>
    </source>
</evidence>
<proteinExistence type="predicted"/>
<dbReference type="EMBL" id="PEBX01000036">
    <property type="protein sequence ID" value="PTQ56257.1"/>
    <property type="molecule type" value="Genomic_DNA"/>
</dbReference>
<comment type="caution">
    <text evidence="1">The sequence shown here is derived from an EMBL/GenBank/DDBJ whole genome shotgun (WGS) entry which is preliminary data.</text>
</comment>
<evidence type="ECO:0000313" key="1">
    <source>
        <dbReference type="EMBL" id="PTQ56257.1"/>
    </source>
</evidence>
<organism evidence="1 2">
    <name type="scientific">Candidatus Carbonibacillus altaicus</name>
    <dbReference type="NCBI Taxonomy" id="2163959"/>
    <lineage>
        <taxon>Bacteria</taxon>
        <taxon>Bacillati</taxon>
        <taxon>Bacillota</taxon>
        <taxon>Bacilli</taxon>
        <taxon>Bacillales</taxon>
        <taxon>Candidatus Carbonibacillus</taxon>
    </lineage>
</organism>
<reference evidence="2" key="1">
    <citation type="journal article" date="2018" name="Sci. Rep.">
        <title>Lignite coal burning seam in the remote Altai Mountains harbors a hydrogen-driven thermophilic microbial community.</title>
        <authorList>
            <person name="Kadnikov V.V."/>
            <person name="Mardanov A.V."/>
            <person name="Ivasenko D.A."/>
            <person name="Antsiferov D.V."/>
            <person name="Beletsky A.V."/>
            <person name="Karnachuk O.V."/>
            <person name="Ravin N.V."/>
        </authorList>
    </citation>
    <scope>NUCLEOTIDE SEQUENCE [LARGE SCALE GENOMIC DNA]</scope>
</reference>
<dbReference type="AlphaFoldDB" id="A0A2R6Y0Q6"/>
<gene>
    <name evidence="1" type="ORF">BSOLF_0534</name>
</gene>
<sequence>MKIYVSTYQESLKNRLSARLVVQERPEDADLILVYEDAMGTLEDLAFGDKPVLFLHSGKTPGIPEKAYRLGIPENYILDASTLRFSEFRKTVEDVIQNPLLADPYLLLVEGDEILFRGEAAQTHMPYDLTQKHLDKHIPDWIEVLQNYPGHIIYVTGLRGGVGVSSFAAGLYHHYKVQGVPVLLFSPKEQSIYNLFFDESDHIYTRILPDELPSTVIVDLPYDIRAEFNLPRGENILVVESTYYDLKLFQEGTGLESGILIINKTRDDLSSTGVNRFFVNIQTMFRAFTVRFMPEEMDAALKEGITPDRSEPFVDAFAELVEHISAGVM</sequence>